<dbReference type="AlphaFoldDB" id="A0A1B8YJ51"/>
<accession>A0A1B8YJ51</accession>
<dbReference type="Proteomes" id="UP000092665">
    <property type="component" value="Unassembled WGS sequence"/>
</dbReference>
<reference evidence="2" key="1">
    <citation type="submission" date="2015-11" db="EMBL/GenBank/DDBJ databases">
        <authorList>
            <person name="Tobias N.J."/>
            <person name="Mishra B."/>
            <person name="Gupta D.K."/>
            <person name="Thines M."/>
            <person name="Stinear T.P."/>
            <person name="Bode H.B."/>
        </authorList>
    </citation>
    <scope>NUCLEOTIDE SEQUENCE [LARGE SCALE GENOMIC DNA]</scope>
    <source>
        <strain evidence="2">PB45.5</strain>
    </source>
</reference>
<organism evidence="1 2">
    <name type="scientific">Photorhabdus namnaonensis</name>
    <dbReference type="NCBI Taxonomy" id="1851568"/>
    <lineage>
        <taxon>Bacteria</taxon>
        <taxon>Pseudomonadati</taxon>
        <taxon>Pseudomonadota</taxon>
        <taxon>Gammaproteobacteria</taxon>
        <taxon>Enterobacterales</taxon>
        <taxon>Morganellaceae</taxon>
        <taxon>Photorhabdus</taxon>
    </lineage>
</organism>
<keyword evidence="2" id="KW-1185">Reference proteome</keyword>
<evidence type="ECO:0000313" key="2">
    <source>
        <dbReference type="Proteomes" id="UP000092665"/>
    </source>
</evidence>
<proteinExistence type="predicted"/>
<evidence type="ECO:0000313" key="1">
    <source>
        <dbReference type="EMBL" id="OCA55151.1"/>
    </source>
</evidence>
<comment type="caution">
    <text evidence="1">The sequence shown here is derived from an EMBL/GenBank/DDBJ whole genome shotgun (WGS) entry which is preliminary data.</text>
</comment>
<dbReference type="EMBL" id="LOIC01000044">
    <property type="protein sequence ID" value="OCA55151.1"/>
    <property type="molecule type" value="Genomic_DNA"/>
</dbReference>
<protein>
    <submittedName>
        <fullName evidence="1">Uncharacterized protein</fullName>
    </submittedName>
</protein>
<gene>
    <name evidence="1" type="ORF">Phpb_01769</name>
</gene>
<name>A0A1B8YJ51_9GAMM</name>
<dbReference type="RefSeq" id="WP_065390006.1">
    <property type="nucleotide sequence ID" value="NZ_CAWMQN010000044.1"/>
</dbReference>
<sequence>MKDKSLNAETYTVSICVNVDRSELDKTEEQLERITELVQLNSNAIIKNATMTATNINKHNERLSEVIRGIVQDEIHKWVMRESQPGGRLSRW</sequence>